<evidence type="ECO:0000256" key="1">
    <source>
        <dbReference type="SAM" id="SignalP"/>
    </source>
</evidence>
<accession>A0A9P3LJD2</accession>
<evidence type="ECO:0000313" key="3">
    <source>
        <dbReference type="Proteomes" id="UP000703269"/>
    </source>
</evidence>
<dbReference type="AlphaFoldDB" id="A0A9P3LJD2"/>
<organism evidence="2 3">
    <name type="scientific">Phanerochaete sordida</name>
    <dbReference type="NCBI Taxonomy" id="48140"/>
    <lineage>
        <taxon>Eukaryota</taxon>
        <taxon>Fungi</taxon>
        <taxon>Dikarya</taxon>
        <taxon>Basidiomycota</taxon>
        <taxon>Agaricomycotina</taxon>
        <taxon>Agaricomycetes</taxon>
        <taxon>Polyporales</taxon>
        <taxon>Phanerochaetaceae</taxon>
        <taxon>Phanerochaete</taxon>
    </lineage>
</organism>
<name>A0A9P3LJD2_9APHY</name>
<dbReference type="Proteomes" id="UP000703269">
    <property type="component" value="Unassembled WGS sequence"/>
</dbReference>
<dbReference type="OrthoDB" id="3226519at2759"/>
<comment type="caution">
    <text evidence="2">The sequence shown here is derived from an EMBL/GenBank/DDBJ whole genome shotgun (WGS) entry which is preliminary data.</text>
</comment>
<feature type="signal peptide" evidence="1">
    <location>
        <begin position="1"/>
        <end position="20"/>
    </location>
</feature>
<proteinExistence type="predicted"/>
<keyword evidence="3" id="KW-1185">Reference proteome</keyword>
<protein>
    <submittedName>
        <fullName evidence="2">Uncharacterized protein</fullName>
    </submittedName>
</protein>
<reference evidence="2 3" key="1">
    <citation type="submission" date="2021-08" db="EMBL/GenBank/DDBJ databases">
        <title>Draft Genome Sequence of Phanerochaete sordida strain YK-624.</title>
        <authorList>
            <person name="Mori T."/>
            <person name="Dohra H."/>
            <person name="Suzuki T."/>
            <person name="Kawagishi H."/>
            <person name="Hirai H."/>
        </authorList>
    </citation>
    <scope>NUCLEOTIDE SEQUENCE [LARGE SCALE GENOMIC DNA]</scope>
    <source>
        <strain evidence="2 3">YK-624</strain>
    </source>
</reference>
<keyword evidence="1" id="KW-0732">Signal</keyword>
<evidence type="ECO:0000313" key="2">
    <source>
        <dbReference type="EMBL" id="GJE97421.1"/>
    </source>
</evidence>
<sequence>MKPTVTITTSLSLLLASAHGAAPSKIPSICRPDTAAVQSVQIIDGRPLTYATCALQDTAVSPRAAGALAARSYDLCGAPCTSYCHAGGGGPDPNDCTSLANEYANNGEFTVAYGTYGWWTWGSCAAGLANSYGSDLVYCYDWNNWAGVVNYLAWNCQGTTGDNGGQCDFNNNPNGLGYVIVETA</sequence>
<dbReference type="EMBL" id="BPQB01000071">
    <property type="protein sequence ID" value="GJE97421.1"/>
    <property type="molecule type" value="Genomic_DNA"/>
</dbReference>
<gene>
    <name evidence="2" type="ORF">PsYK624_136390</name>
</gene>
<feature type="chain" id="PRO_5040335469" evidence="1">
    <location>
        <begin position="21"/>
        <end position="184"/>
    </location>
</feature>